<accession>A0ABU2P254</accession>
<gene>
    <name evidence="2" type="ORF">RM641_00790</name>
</gene>
<evidence type="ECO:0000313" key="3">
    <source>
        <dbReference type="Proteomes" id="UP001183586"/>
    </source>
</evidence>
<feature type="region of interest" description="Disordered" evidence="1">
    <location>
        <begin position="104"/>
        <end position="123"/>
    </location>
</feature>
<name>A0ABU2P254_9ACTN</name>
<organism evidence="2 3">
    <name type="scientific">Streptomyces dubilierae</name>
    <dbReference type="NCBI Taxonomy" id="3075533"/>
    <lineage>
        <taxon>Bacteria</taxon>
        <taxon>Bacillati</taxon>
        <taxon>Actinomycetota</taxon>
        <taxon>Actinomycetes</taxon>
        <taxon>Kitasatosporales</taxon>
        <taxon>Streptomycetaceae</taxon>
        <taxon>Streptomyces</taxon>
    </lineage>
</organism>
<sequence length="170" mass="19093">MRDVARMMIERAAPHELVIFYPESKEYFKDPDRALDAARRRASARPKDREGGFGAAESVEVLTPFALAVAGAIVEPLVVRLLRSATTRSREGAQALVRRLLRRERPAAADEQDEQDGGEPAPVAWSVEERAWLWERAYREALRLGLDDRQARRLADGLVDRPGEETDEGS</sequence>
<protein>
    <submittedName>
        <fullName evidence="2">Uncharacterized protein</fullName>
    </submittedName>
</protein>
<reference evidence="3" key="1">
    <citation type="submission" date="2023-07" db="EMBL/GenBank/DDBJ databases">
        <title>30 novel species of actinomycetes from the DSMZ collection.</title>
        <authorList>
            <person name="Nouioui I."/>
        </authorList>
    </citation>
    <scope>NUCLEOTIDE SEQUENCE [LARGE SCALE GENOMIC DNA]</scope>
    <source>
        <strain evidence="3">DSM 41921</strain>
    </source>
</reference>
<evidence type="ECO:0000313" key="2">
    <source>
        <dbReference type="EMBL" id="MDT0385966.1"/>
    </source>
</evidence>
<comment type="caution">
    <text evidence="2">The sequence shown here is derived from an EMBL/GenBank/DDBJ whole genome shotgun (WGS) entry which is preliminary data.</text>
</comment>
<dbReference type="EMBL" id="JAVREU010000001">
    <property type="protein sequence ID" value="MDT0385966.1"/>
    <property type="molecule type" value="Genomic_DNA"/>
</dbReference>
<evidence type="ECO:0000256" key="1">
    <source>
        <dbReference type="SAM" id="MobiDB-lite"/>
    </source>
</evidence>
<dbReference type="Proteomes" id="UP001183586">
    <property type="component" value="Unassembled WGS sequence"/>
</dbReference>
<dbReference type="RefSeq" id="WP_311678128.1">
    <property type="nucleotide sequence ID" value="NZ_JAVREU010000001.1"/>
</dbReference>
<keyword evidence="3" id="KW-1185">Reference proteome</keyword>
<proteinExistence type="predicted"/>